<dbReference type="AlphaFoldDB" id="A0A2U8Q325"/>
<organism evidence="2 3">
    <name type="scientific">Bradyrhizobium amphicarpaeae</name>
    <dbReference type="NCBI Taxonomy" id="1404768"/>
    <lineage>
        <taxon>Bacteria</taxon>
        <taxon>Pseudomonadati</taxon>
        <taxon>Pseudomonadota</taxon>
        <taxon>Alphaproteobacteria</taxon>
        <taxon>Hyphomicrobiales</taxon>
        <taxon>Nitrobacteraceae</taxon>
        <taxon>Bradyrhizobium</taxon>
    </lineage>
</organism>
<accession>A0A2U8Q325</accession>
<reference evidence="2 3" key="1">
    <citation type="journal article" date="2017" name="Syst. Appl. Microbiol.">
        <title>Soybeans inoculated with root zone soils of Canadian native legumes harbour diverse and novel Bradyrhizobium spp. that possess agricultural potential.</title>
        <authorList>
            <person name="Bromfield E.S.P."/>
            <person name="Cloutier S."/>
            <person name="Tambong J.T."/>
            <person name="Tran Thi T.V."/>
        </authorList>
    </citation>
    <scope>NUCLEOTIDE SEQUENCE [LARGE SCALE GENOMIC DNA]</scope>
    <source>
        <strain evidence="2 3">39S1MB</strain>
    </source>
</reference>
<keyword evidence="1" id="KW-0812">Transmembrane</keyword>
<feature type="transmembrane region" description="Helical" evidence="1">
    <location>
        <begin position="150"/>
        <end position="169"/>
    </location>
</feature>
<name>A0A2U8Q325_9BRAD</name>
<protein>
    <submittedName>
        <fullName evidence="2">Uncharacterized protein</fullName>
    </submittedName>
</protein>
<evidence type="ECO:0000256" key="1">
    <source>
        <dbReference type="SAM" id="Phobius"/>
    </source>
</evidence>
<gene>
    <name evidence="2" type="ORF">CIT40_30075</name>
</gene>
<keyword evidence="1" id="KW-1133">Transmembrane helix</keyword>
<proteinExistence type="predicted"/>
<dbReference type="EMBL" id="CP029426">
    <property type="protein sequence ID" value="AWM03858.1"/>
    <property type="molecule type" value="Genomic_DNA"/>
</dbReference>
<feature type="transmembrane region" description="Helical" evidence="1">
    <location>
        <begin position="51"/>
        <end position="74"/>
    </location>
</feature>
<dbReference type="OrthoDB" id="8221310at2"/>
<keyword evidence="1" id="KW-0472">Membrane</keyword>
<reference evidence="2 3" key="2">
    <citation type="journal article" date="2019" name="Int. J. Syst. Evol. Microbiol.">
        <title>Description and complete genome sequence of Bradyrhizobium amphicarpaeae sp. nov., harbouring photosystem and nitrogen-fixation genes.</title>
        <authorList>
            <person name="Bromfield E.S.P."/>
            <person name="Cloutier S."/>
            <person name="Nguyen H.D.T."/>
        </authorList>
    </citation>
    <scope>NUCLEOTIDE SEQUENCE [LARGE SCALE GENOMIC DNA]</scope>
    <source>
        <strain evidence="2 3">39S1MB</strain>
    </source>
</reference>
<evidence type="ECO:0000313" key="3">
    <source>
        <dbReference type="Proteomes" id="UP000215884"/>
    </source>
</evidence>
<keyword evidence="3" id="KW-1185">Reference proteome</keyword>
<dbReference type="RefSeq" id="WP_094892528.1">
    <property type="nucleotide sequence ID" value="NZ_CP029426.2"/>
</dbReference>
<sequence length="180" mass="18831">MLLVVVPFLPELVILLTSLFAGLLGCRPGSDAGCSIGPSAAEIIRHALDAGYLVGSRFGDGLAVLWLASCYWLITLGWPRLWSRLLLAFAIGLVCAFVPYFGPMLSISHLVNPKCEPNEGGVGDCIVFGGDVGGAAHQVVGLGWRILEGAPLAIGMFAVYAIVAVVADVRGRRRALGSLG</sequence>
<feature type="transmembrane region" description="Helical" evidence="1">
    <location>
        <begin position="81"/>
        <end position="102"/>
    </location>
</feature>
<evidence type="ECO:0000313" key="2">
    <source>
        <dbReference type="EMBL" id="AWM03858.1"/>
    </source>
</evidence>
<dbReference type="KEGG" id="brq:CIT40_30075"/>
<dbReference type="Proteomes" id="UP000215884">
    <property type="component" value="Chromosome"/>
</dbReference>